<sequence>MTLSVELDRNDLFGLERVAEGRAASLPETTADRLLALGLVQKGEAASLQLTSAGLSLIHSSDQ</sequence>
<dbReference type="EMBL" id="JACZZA010000013">
    <property type="protein sequence ID" value="MBE1162428.1"/>
    <property type="molecule type" value="Genomic_DNA"/>
</dbReference>
<evidence type="ECO:0000313" key="1">
    <source>
        <dbReference type="EMBL" id="MBE1162428.1"/>
    </source>
</evidence>
<keyword evidence="2" id="KW-1185">Reference proteome</keyword>
<evidence type="ECO:0000313" key="2">
    <source>
        <dbReference type="Proteomes" id="UP000651010"/>
    </source>
</evidence>
<accession>A0ABR9GEG6</accession>
<name>A0ABR9GEG6_9GAMM</name>
<reference evidence="1 2" key="1">
    <citation type="submission" date="2020-09" db="EMBL/GenBank/DDBJ databases">
        <title>Dyella sp. 7MK23 isolated from forest soil.</title>
        <authorList>
            <person name="Fu J."/>
        </authorList>
    </citation>
    <scope>NUCLEOTIDE SEQUENCE [LARGE SCALE GENOMIC DNA]</scope>
    <source>
        <strain evidence="1 2">7MK23</strain>
    </source>
</reference>
<dbReference type="Proteomes" id="UP000651010">
    <property type="component" value="Unassembled WGS sequence"/>
</dbReference>
<organism evidence="1 2">
    <name type="scientific">Dyella acidiphila</name>
    <dbReference type="NCBI Taxonomy" id="2775866"/>
    <lineage>
        <taxon>Bacteria</taxon>
        <taxon>Pseudomonadati</taxon>
        <taxon>Pseudomonadota</taxon>
        <taxon>Gammaproteobacteria</taxon>
        <taxon>Lysobacterales</taxon>
        <taxon>Rhodanobacteraceae</taxon>
        <taxon>Dyella</taxon>
    </lineage>
</organism>
<dbReference type="RefSeq" id="WP_192557266.1">
    <property type="nucleotide sequence ID" value="NZ_JACZZA010000013.1"/>
</dbReference>
<protein>
    <submittedName>
        <fullName evidence="1">Uncharacterized protein</fullName>
    </submittedName>
</protein>
<comment type="caution">
    <text evidence="1">The sequence shown here is derived from an EMBL/GenBank/DDBJ whole genome shotgun (WGS) entry which is preliminary data.</text>
</comment>
<gene>
    <name evidence="1" type="ORF">IGX34_18740</name>
</gene>
<proteinExistence type="predicted"/>